<comment type="caution">
    <text evidence="1">The sequence shown here is derived from an EMBL/GenBank/DDBJ whole genome shotgun (WGS) entry which is preliminary data.</text>
</comment>
<keyword evidence="2" id="KW-1185">Reference proteome</keyword>
<proteinExistence type="predicted"/>
<accession>A0A383XRJ7</accession>
<protein>
    <recommendedName>
        <fullName evidence="3">DUF4154 domain-containing protein</fullName>
    </recommendedName>
</protein>
<dbReference type="Proteomes" id="UP000251800">
    <property type="component" value="Unassembled WGS sequence"/>
</dbReference>
<dbReference type="AlphaFoldDB" id="A0A383XRJ7"/>
<dbReference type="InterPro" id="IPR025293">
    <property type="entry name" value="YfiR/HmsC-like"/>
</dbReference>
<evidence type="ECO:0000313" key="1">
    <source>
        <dbReference type="EMBL" id="PWN55251.1"/>
    </source>
</evidence>
<sequence>MARRVRRLRSCSPESARAESTVRPGGEPANCQPARYRLRLCRWPRASADHAAAGWSQLALRPAHGLVMQSLYPYQGLRWLCLIAALAAAWPAAARYAPKRDLEVAYVYNILRFTTGFAVQEKQPLVVCIDGDQQALHAFRALDGRPVQGAPVDVRSYAAARVTNCHALVIAAPTLLQCPNAPGLLTIATLDQPVRQCMIELVAQPKKIGFRVDRDTAHAFGLEFSATLLRLAQEVKG</sequence>
<organism evidence="1 2">
    <name type="scientific">Abyssibacter profundi</name>
    <dbReference type="NCBI Taxonomy" id="2182787"/>
    <lineage>
        <taxon>Bacteria</taxon>
        <taxon>Pseudomonadati</taxon>
        <taxon>Pseudomonadota</taxon>
        <taxon>Gammaproteobacteria</taxon>
        <taxon>Chromatiales</taxon>
        <taxon>Oceanococcaceae</taxon>
        <taxon>Abyssibacter</taxon>
    </lineage>
</organism>
<dbReference type="EMBL" id="QEQK01000012">
    <property type="protein sequence ID" value="PWN55251.1"/>
    <property type="molecule type" value="Genomic_DNA"/>
</dbReference>
<name>A0A383XRJ7_9GAMM</name>
<gene>
    <name evidence="1" type="ORF">DEH80_13585</name>
</gene>
<evidence type="ECO:0000313" key="2">
    <source>
        <dbReference type="Proteomes" id="UP000251800"/>
    </source>
</evidence>
<dbReference type="Pfam" id="PF13689">
    <property type="entry name" value="DUF4154"/>
    <property type="match status" value="1"/>
</dbReference>
<reference evidence="1 2" key="1">
    <citation type="submission" date="2018-05" db="EMBL/GenBank/DDBJ databases">
        <title>Abyssibacter profundi OUC007T gen. nov., sp. nov, a marine bacterium isolated from seawater of the Mariana Trench.</title>
        <authorList>
            <person name="Zhou S."/>
        </authorList>
    </citation>
    <scope>NUCLEOTIDE SEQUENCE [LARGE SCALE GENOMIC DNA]</scope>
    <source>
        <strain evidence="1 2">OUC007</strain>
    </source>
</reference>
<evidence type="ECO:0008006" key="3">
    <source>
        <dbReference type="Google" id="ProtNLM"/>
    </source>
</evidence>